<keyword evidence="2" id="KW-1185">Reference proteome</keyword>
<proteinExistence type="predicted"/>
<dbReference type="AlphaFoldDB" id="A0A084BAD9"/>
<evidence type="ECO:0000313" key="1">
    <source>
        <dbReference type="EMBL" id="KEY74518.1"/>
    </source>
</evidence>
<sequence>MEDNTLSNSGYETTKGHDATQAHLPEDREFMLQGQHVFLTYSRSMLIDKNNFVRLWRQLMEPHLPVVGRAGRTTYEYFGSRESFHWRHARKKLMVCLNLEEKGVEPVYDTQSVYIRKKNRREQTAKWLEDCQAYVAKGGDTFGELIDAKKTSTAEIMAIVARNLKSRGG</sequence>
<name>A0A084BAD9_STACB</name>
<accession>A0A084BAD9</accession>
<dbReference type="Gene3D" id="3.40.1310.20">
    <property type="match status" value="1"/>
</dbReference>
<dbReference type="HOGENOM" id="CLU_1732668_0_0_1"/>
<dbReference type="Proteomes" id="UP000028045">
    <property type="component" value="Unassembled WGS sequence"/>
</dbReference>
<evidence type="ECO:0000313" key="2">
    <source>
        <dbReference type="Proteomes" id="UP000028045"/>
    </source>
</evidence>
<dbReference type="EMBL" id="KL647512">
    <property type="protein sequence ID" value="KEY74518.1"/>
    <property type="molecule type" value="Genomic_DNA"/>
</dbReference>
<gene>
    <name evidence="1" type="ORF">S7711_08502</name>
</gene>
<reference evidence="1 2" key="1">
    <citation type="journal article" date="2014" name="BMC Genomics">
        <title>Comparative genome sequencing reveals chemotype-specific gene clusters in the toxigenic black mold Stachybotrys.</title>
        <authorList>
            <person name="Semeiks J."/>
            <person name="Borek D."/>
            <person name="Otwinowski Z."/>
            <person name="Grishin N.V."/>
        </authorList>
    </citation>
    <scope>NUCLEOTIDE SEQUENCE [LARGE SCALE GENOMIC DNA]</scope>
    <source>
        <strain evidence="2">CBS 109288 / IBT 7711</strain>
    </source>
</reference>
<protein>
    <submittedName>
        <fullName evidence="1">Uncharacterized protein</fullName>
    </submittedName>
</protein>
<organism evidence="1 2">
    <name type="scientific">Stachybotrys chartarum (strain CBS 109288 / IBT 7711)</name>
    <name type="common">Toxic black mold</name>
    <name type="synonym">Stilbospora chartarum</name>
    <dbReference type="NCBI Taxonomy" id="1280523"/>
    <lineage>
        <taxon>Eukaryota</taxon>
        <taxon>Fungi</taxon>
        <taxon>Dikarya</taxon>
        <taxon>Ascomycota</taxon>
        <taxon>Pezizomycotina</taxon>
        <taxon>Sordariomycetes</taxon>
        <taxon>Hypocreomycetidae</taxon>
        <taxon>Hypocreales</taxon>
        <taxon>Stachybotryaceae</taxon>
        <taxon>Stachybotrys</taxon>
    </lineage>
</organism>